<dbReference type="InterPro" id="IPR020471">
    <property type="entry name" value="AKR"/>
</dbReference>
<evidence type="ECO:0000259" key="1">
    <source>
        <dbReference type="Pfam" id="PF00248"/>
    </source>
</evidence>
<dbReference type="PANTHER" id="PTHR43827">
    <property type="entry name" value="2,5-DIKETO-D-GLUCONIC ACID REDUCTASE"/>
    <property type="match status" value="1"/>
</dbReference>
<dbReference type="InterPro" id="IPR023210">
    <property type="entry name" value="NADP_OxRdtase_dom"/>
</dbReference>
<keyword evidence="3" id="KW-1185">Reference proteome</keyword>
<dbReference type="CDD" id="cd19071">
    <property type="entry name" value="AKR_AKR1-5-like"/>
    <property type="match status" value="1"/>
</dbReference>
<evidence type="ECO:0000313" key="3">
    <source>
        <dbReference type="Proteomes" id="UP001497444"/>
    </source>
</evidence>
<dbReference type="InterPro" id="IPR018170">
    <property type="entry name" value="Aldo/ket_reductase_CS"/>
</dbReference>
<evidence type="ECO:0000313" key="2">
    <source>
        <dbReference type="EMBL" id="CAK9266563.1"/>
    </source>
</evidence>
<proteinExistence type="predicted"/>
<dbReference type="InterPro" id="IPR036812">
    <property type="entry name" value="NAD(P)_OxRdtase_dom_sf"/>
</dbReference>
<sequence>MTLLTCCIGSGSHQQQQRYHLLEAASFGKKSQLGIQIGIGIGLASFGKKSQLGTGIGSGIWIGEGADRGFSAKKTRSRSGIRRRSSNWSPQERARVFMSAVGTEKEMEMELKHAGFEGPPVQIPKLGLGVYLAAPRDAYQATLAALKTGYRHVDTAAVYGNERDVGQAVRDSHISRQEVFITTKLWNSDQGYDNTLRAFNRSLAALGFDYVDLYLVHSPMAVDKRLHTWKAMEEILKSGRARAIGVSNYGVHHLKELFANCEIRPSINQVELTPFNARKALVKFCEEENIALEAYSPLTRGKRLNDKTLVQIAQKYHKSTAQLLIRWCLQRNFVTLPKSVTPTRILENSQVFDFSISPEDMTKLDGLDEGWVSGWDPTKGR</sequence>
<accession>A0ABP0WLI6</accession>
<dbReference type="Pfam" id="PF00248">
    <property type="entry name" value="Aldo_ket_red"/>
    <property type="match status" value="1"/>
</dbReference>
<protein>
    <recommendedName>
        <fullName evidence="1">NADP-dependent oxidoreductase domain-containing protein</fullName>
    </recommendedName>
</protein>
<dbReference type="PROSITE" id="PS00062">
    <property type="entry name" value="ALDOKETO_REDUCTASE_2"/>
    <property type="match status" value="1"/>
</dbReference>
<dbReference type="PROSITE" id="PS00063">
    <property type="entry name" value="ALDOKETO_REDUCTASE_3"/>
    <property type="match status" value="1"/>
</dbReference>
<dbReference type="SUPFAM" id="SSF51430">
    <property type="entry name" value="NAD(P)-linked oxidoreductase"/>
    <property type="match status" value="1"/>
</dbReference>
<organism evidence="2 3">
    <name type="scientific">Sphagnum jensenii</name>
    <dbReference type="NCBI Taxonomy" id="128206"/>
    <lineage>
        <taxon>Eukaryota</taxon>
        <taxon>Viridiplantae</taxon>
        <taxon>Streptophyta</taxon>
        <taxon>Embryophyta</taxon>
        <taxon>Bryophyta</taxon>
        <taxon>Sphagnophytina</taxon>
        <taxon>Sphagnopsida</taxon>
        <taxon>Sphagnales</taxon>
        <taxon>Sphagnaceae</taxon>
        <taxon>Sphagnum</taxon>
    </lineage>
</organism>
<dbReference type="PRINTS" id="PR00069">
    <property type="entry name" value="ALDKETRDTASE"/>
</dbReference>
<feature type="domain" description="NADP-dependent oxidoreductase" evidence="1">
    <location>
        <begin position="135"/>
        <end position="368"/>
    </location>
</feature>
<dbReference type="PANTHER" id="PTHR43827:SF13">
    <property type="entry name" value="ALDO_KETO REDUCTASE FAMILY PROTEIN"/>
    <property type="match status" value="1"/>
</dbReference>
<gene>
    <name evidence="2" type="ORF">CSSPJE1EN1_LOCUS12041</name>
</gene>
<name>A0ABP0WLI6_9BRYO</name>
<reference evidence="2" key="1">
    <citation type="submission" date="2024-02" db="EMBL/GenBank/DDBJ databases">
        <authorList>
            <consortium name="ELIXIR-Norway"/>
            <consortium name="Elixir Norway"/>
        </authorList>
    </citation>
    <scope>NUCLEOTIDE SEQUENCE</scope>
</reference>
<dbReference type="EMBL" id="OZ020113">
    <property type="protein sequence ID" value="CAK9266563.1"/>
    <property type="molecule type" value="Genomic_DNA"/>
</dbReference>
<dbReference type="PROSITE" id="PS00798">
    <property type="entry name" value="ALDOKETO_REDUCTASE_1"/>
    <property type="match status" value="1"/>
</dbReference>
<dbReference type="Gene3D" id="3.20.20.100">
    <property type="entry name" value="NADP-dependent oxidoreductase domain"/>
    <property type="match status" value="1"/>
</dbReference>
<dbReference type="Proteomes" id="UP001497444">
    <property type="component" value="Chromosome 18"/>
</dbReference>